<dbReference type="GO" id="GO:0016491">
    <property type="term" value="F:oxidoreductase activity"/>
    <property type="evidence" value="ECO:0007669"/>
    <property type="project" value="InterPro"/>
</dbReference>
<dbReference type="CDD" id="cd08255">
    <property type="entry name" value="2-desacetyl-2-hydroxyethyl_bacteriochlorophyllide_like"/>
    <property type="match status" value="1"/>
</dbReference>
<dbReference type="Proteomes" id="UP000319296">
    <property type="component" value="Unassembled WGS sequence"/>
</dbReference>
<evidence type="ECO:0000313" key="2">
    <source>
        <dbReference type="EMBL" id="RZD17607.1"/>
    </source>
</evidence>
<dbReference type="InterPro" id="IPR051450">
    <property type="entry name" value="Gfo/Idh/MocA_Oxidoreductases"/>
</dbReference>
<dbReference type="SMART" id="SM00829">
    <property type="entry name" value="PKS_ER"/>
    <property type="match status" value="1"/>
</dbReference>
<dbReference type="InterPro" id="IPR000683">
    <property type="entry name" value="Gfo/Idh/MocA-like_OxRdtase_N"/>
</dbReference>
<dbReference type="Gene3D" id="3.30.360.10">
    <property type="entry name" value="Dihydrodipicolinate Reductase, domain 2"/>
    <property type="match status" value="1"/>
</dbReference>
<dbReference type="Pfam" id="PF01408">
    <property type="entry name" value="GFO_IDH_MocA"/>
    <property type="match status" value="1"/>
</dbReference>
<dbReference type="Gene3D" id="3.90.180.10">
    <property type="entry name" value="Medium-chain alcohol dehydrogenases, catalytic domain"/>
    <property type="match status" value="1"/>
</dbReference>
<dbReference type="PANTHER" id="PTHR43377">
    <property type="entry name" value="BILIVERDIN REDUCTASE A"/>
    <property type="match status" value="1"/>
</dbReference>
<reference evidence="2 3" key="1">
    <citation type="journal article" date="2019" name="ISME J.">
        <title>Insights into ecological role of a new deltaproteobacterial order Candidatus Acidulodesulfobacterales by metagenomics and metatranscriptomics.</title>
        <authorList>
            <person name="Tan S."/>
            <person name="Liu J."/>
            <person name="Fang Y."/>
            <person name="Hedlund B.P."/>
            <person name="Lian Z.H."/>
            <person name="Huang L.Y."/>
            <person name="Li J.T."/>
            <person name="Huang L.N."/>
            <person name="Li W.J."/>
            <person name="Jiang H.C."/>
            <person name="Dong H.L."/>
            <person name="Shu W.S."/>
        </authorList>
    </citation>
    <scope>NUCLEOTIDE SEQUENCE [LARGE SCALE GENOMIC DNA]</scope>
    <source>
        <strain evidence="2">AP1</strain>
    </source>
</reference>
<dbReference type="GO" id="GO:0000166">
    <property type="term" value="F:nucleotide binding"/>
    <property type="evidence" value="ECO:0007669"/>
    <property type="project" value="InterPro"/>
</dbReference>
<dbReference type="Gene3D" id="3.40.50.720">
    <property type="entry name" value="NAD(P)-binding Rossmann-like Domain"/>
    <property type="match status" value="2"/>
</dbReference>
<sequence>MKQIIQNYRTGELELADVPVPVCSSNNILVKNEASLISIGTERSIIDLAKKSLLGKAKARPDLVKRFIDKAKKEGLIKTFQEALGRLDNPVPLGYSSAGVVVEVGKNVNKFSPGDRVACIGAGYASHSEYINVPENLCCLISESVSFEEASFGMIGIIALHGVRCAKITFGETVAVIGLGLIGLLTVQILKSYGSRVIGFDIEPGKIELAKSIGIDYAFTDIEEFKNTANKFTNGFGVDAVLITAATKSDEPVNIAVEISRYGGKVVIVGVADIHPDRNEMWHKEVEIIVSKAAGPGSLDPLYENKGIDYPIGYIRWTENRNLEEFIRLVSVGKIKLNSFITHKFNIKEAENVYKNILENKGGPYIGVILNYPNEVLPDERRKDRLKSLNANVNAVKQGSVVIGVIGAGLFGKALLLPTLSKIKDVKFHTLSTSSSANAYHTGKKYGFENCATDYTEVLNNREINSVVILTPHSLHAKMVMESLRQNKHVFVEKPLSVNEVELKEIADLISSEFIDGNAPYAMVGYNRRFSPHSVWSLDFLKNRKDPVIMNYRINAGFVPKEHWVHSEEEGGSRVVGEICHFVDMFQFLTGSEPCKIYAERVSGNNSSIVNSDNATIMIKFKDGSVGNIIYTGSGDKAFSREYIEIFCEGKTITLKDFKETDLFFNGKRKVFKTINQDMGYKNELEHFVKFVKGDEVKKITFNEIYYSTLAVFKINESLETGKPILL</sequence>
<evidence type="ECO:0000259" key="1">
    <source>
        <dbReference type="SMART" id="SM00829"/>
    </source>
</evidence>
<accession>A0A519BK15</accession>
<comment type="caution">
    <text evidence="2">The sequence shown here is derived from an EMBL/GenBank/DDBJ whole genome shotgun (WGS) entry which is preliminary data.</text>
</comment>
<dbReference type="AlphaFoldDB" id="A0A519BK15"/>
<dbReference type="EMBL" id="SGBB01000029">
    <property type="protein sequence ID" value="RZD17607.1"/>
    <property type="molecule type" value="Genomic_DNA"/>
</dbReference>
<dbReference type="SUPFAM" id="SSF51735">
    <property type="entry name" value="NAD(P)-binding Rossmann-fold domains"/>
    <property type="match status" value="2"/>
</dbReference>
<dbReference type="Pfam" id="PF08240">
    <property type="entry name" value="ADH_N"/>
    <property type="match status" value="1"/>
</dbReference>
<dbReference type="InterPro" id="IPR011032">
    <property type="entry name" value="GroES-like_sf"/>
</dbReference>
<dbReference type="Pfam" id="PF22725">
    <property type="entry name" value="GFO_IDH_MocA_C3"/>
    <property type="match status" value="1"/>
</dbReference>
<dbReference type="SUPFAM" id="SSF50129">
    <property type="entry name" value="GroES-like"/>
    <property type="match status" value="1"/>
</dbReference>
<dbReference type="PANTHER" id="PTHR43377:SF1">
    <property type="entry name" value="BILIVERDIN REDUCTASE A"/>
    <property type="match status" value="1"/>
</dbReference>
<dbReference type="InterPro" id="IPR036291">
    <property type="entry name" value="NAD(P)-bd_dom_sf"/>
</dbReference>
<dbReference type="Pfam" id="PF00107">
    <property type="entry name" value="ADH_zinc_N"/>
    <property type="match status" value="1"/>
</dbReference>
<organism evidence="2 3">
    <name type="scientific">Candidatus Acididesulfobacter diazotrophicus</name>
    <dbReference type="NCBI Taxonomy" id="2597226"/>
    <lineage>
        <taxon>Bacteria</taxon>
        <taxon>Deltaproteobacteria</taxon>
        <taxon>Candidatus Acidulodesulfobacterales</taxon>
        <taxon>Candidatus Acididesulfobacter</taxon>
    </lineage>
</organism>
<protein>
    <submittedName>
        <fullName evidence="2">Oxidoreductase</fullName>
    </submittedName>
</protein>
<dbReference type="InterPro" id="IPR055170">
    <property type="entry name" value="GFO_IDH_MocA-like_dom"/>
</dbReference>
<name>A0A519BK15_9DELT</name>
<evidence type="ECO:0000313" key="3">
    <source>
        <dbReference type="Proteomes" id="UP000319296"/>
    </source>
</evidence>
<gene>
    <name evidence="2" type="ORF">EVG15_10235</name>
</gene>
<proteinExistence type="predicted"/>
<dbReference type="InterPro" id="IPR013149">
    <property type="entry name" value="ADH-like_C"/>
</dbReference>
<dbReference type="InterPro" id="IPR020843">
    <property type="entry name" value="ER"/>
</dbReference>
<dbReference type="InterPro" id="IPR013154">
    <property type="entry name" value="ADH-like_N"/>
</dbReference>
<dbReference type="SUPFAM" id="SSF55347">
    <property type="entry name" value="Glyceraldehyde-3-phosphate dehydrogenase-like, C-terminal domain"/>
    <property type="match status" value="1"/>
</dbReference>
<feature type="domain" description="Enoyl reductase (ER)" evidence="1">
    <location>
        <begin position="11"/>
        <end position="337"/>
    </location>
</feature>